<organism evidence="3">
    <name type="scientific">Streptomyces sp. R21</name>
    <dbReference type="NCBI Taxonomy" id="3238627"/>
    <lineage>
        <taxon>Bacteria</taxon>
        <taxon>Bacillati</taxon>
        <taxon>Actinomycetota</taxon>
        <taxon>Actinomycetes</taxon>
        <taxon>Kitasatosporales</taxon>
        <taxon>Streptomycetaceae</taxon>
        <taxon>Streptomyces</taxon>
    </lineage>
</organism>
<dbReference type="GO" id="GO:0005524">
    <property type="term" value="F:ATP binding"/>
    <property type="evidence" value="ECO:0007669"/>
    <property type="project" value="UniProtKB-KW"/>
</dbReference>
<dbReference type="CDD" id="cd16936">
    <property type="entry name" value="HATPase_RsbW-like"/>
    <property type="match status" value="1"/>
</dbReference>
<dbReference type="EMBL" id="CP163435">
    <property type="protein sequence ID" value="XDQ30678.1"/>
    <property type="molecule type" value="Genomic_DNA"/>
</dbReference>
<name>A0AB39PLI4_9ACTN</name>
<protein>
    <submittedName>
        <fullName evidence="3">ATP-binding protein</fullName>
    </submittedName>
</protein>
<dbReference type="SUPFAM" id="SSF55874">
    <property type="entry name" value="ATPase domain of HSP90 chaperone/DNA topoisomerase II/histidine kinase"/>
    <property type="match status" value="1"/>
</dbReference>
<accession>A0AB39PLI4</accession>
<keyword evidence="1" id="KW-0418">Kinase</keyword>
<dbReference type="PANTHER" id="PTHR35526:SF3">
    <property type="entry name" value="ANTI-SIGMA-F FACTOR RSBW"/>
    <property type="match status" value="1"/>
</dbReference>
<dbReference type="InterPro" id="IPR036890">
    <property type="entry name" value="HATPase_C_sf"/>
</dbReference>
<dbReference type="PANTHER" id="PTHR35526">
    <property type="entry name" value="ANTI-SIGMA-F FACTOR RSBW-RELATED"/>
    <property type="match status" value="1"/>
</dbReference>
<keyword evidence="1" id="KW-0808">Transferase</keyword>
<dbReference type="InterPro" id="IPR050267">
    <property type="entry name" value="Anti-sigma-factor_SerPK"/>
</dbReference>
<dbReference type="Gene3D" id="3.30.565.10">
    <property type="entry name" value="Histidine kinase-like ATPase, C-terminal domain"/>
    <property type="match status" value="1"/>
</dbReference>
<dbReference type="Pfam" id="PF13581">
    <property type="entry name" value="HATPase_c_2"/>
    <property type="match status" value="1"/>
</dbReference>
<evidence type="ECO:0000313" key="3">
    <source>
        <dbReference type="EMBL" id="XDQ30678.1"/>
    </source>
</evidence>
<gene>
    <name evidence="3" type="ORF">AB5J56_40890</name>
</gene>
<keyword evidence="1" id="KW-0723">Serine/threonine-protein kinase</keyword>
<dbReference type="RefSeq" id="WP_369240842.1">
    <property type="nucleotide sequence ID" value="NZ_CP163435.1"/>
</dbReference>
<proteinExistence type="predicted"/>
<reference evidence="3" key="1">
    <citation type="submission" date="2024-07" db="EMBL/GenBank/DDBJ databases">
        <authorList>
            <person name="Yu S.T."/>
        </authorList>
    </citation>
    <scope>NUCLEOTIDE SEQUENCE</scope>
    <source>
        <strain evidence="3">R21</strain>
    </source>
</reference>
<feature type="domain" description="Histidine kinase/HSP90-like ATPase" evidence="2">
    <location>
        <begin position="11"/>
        <end position="131"/>
    </location>
</feature>
<keyword evidence="3" id="KW-0547">Nucleotide-binding</keyword>
<evidence type="ECO:0000256" key="1">
    <source>
        <dbReference type="ARBA" id="ARBA00022527"/>
    </source>
</evidence>
<keyword evidence="3" id="KW-0067">ATP-binding</keyword>
<sequence length="159" mass="17077">MRRDAFRVPRHPSSVGLARLRVGRHLAVCGHEAFSEGADSALLVVSELVTNAVRHGPVLEREVEIAVSVLSDGACLVEVRDESTTVPRPRATNCGQVGYEESGRGLHLVEALAEAWGVARHRDGRGKTVWALLPSLTPRDDAPTEVCTLHHADAGTAVH</sequence>
<evidence type="ECO:0000259" key="2">
    <source>
        <dbReference type="Pfam" id="PF13581"/>
    </source>
</evidence>
<dbReference type="InterPro" id="IPR003594">
    <property type="entry name" value="HATPase_dom"/>
</dbReference>
<dbReference type="AlphaFoldDB" id="A0AB39PLI4"/>
<dbReference type="GO" id="GO:0004674">
    <property type="term" value="F:protein serine/threonine kinase activity"/>
    <property type="evidence" value="ECO:0007669"/>
    <property type="project" value="UniProtKB-KW"/>
</dbReference>